<feature type="region of interest" description="Disordered" evidence="1">
    <location>
        <begin position="388"/>
        <end position="417"/>
    </location>
</feature>
<evidence type="ECO:0000256" key="2">
    <source>
        <dbReference type="SAM" id="Phobius"/>
    </source>
</evidence>
<name>A0ABR2ZAW0_9AGAR</name>
<comment type="caution">
    <text evidence="3">The sequence shown here is derived from an EMBL/GenBank/DDBJ whole genome shotgun (WGS) entry which is preliminary data.</text>
</comment>
<protein>
    <submittedName>
        <fullName evidence="3">Uncharacterized protein</fullName>
    </submittedName>
</protein>
<evidence type="ECO:0000313" key="3">
    <source>
        <dbReference type="EMBL" id="KAL0057612.1"/>
    </source>
</evidence>
<dbReference type="SUPFAM" id="SSF63829">
    <property type="entry name" value="Calcium-dependent phosphotriesterase"/>
    <property type="match status" value="1"/>
</dbReference>
<evidence type="ECO:0000313" key="4">
    <source>
        <dbReference type="Proteomes" id="UP001437256"/>
    </source>
</evidence>
<keyword evidence="2" id="KW-1133">Transmembrane helix</keyword>
<keyword evidence="4" id="KW-1185">Reference proteome</keyword>
<accession>A0ABR2ZAW0</accession>
<dbReference type="Proteomes" id="UP001437256">
    <property type="component" value="Unassembled WGS sequence"/>
</dbReference>
<gene>
    <name evidence="3" type="ORF">AAF712_015736</name>
</gene>
<dbReference type="EMBL" id="JBBXMP010000480">
    <property type="protein sequence ID" value="KAL0057612.1"/>
    <property type="molecule type" value="Genomic_DNA"/>
</dbReference>
<feature type="transmembrane region" description="Helical" evidence="2">
    <location>
        <begin position="234"/>
        <end position="253"/>
    </location>
</feature>
<keyword evidence="2" id="KW-0472">Membrane</keyword>
<dbReference type="Gene3D" id="2.130.10.10">
    <property type="entry name" value="YVTN repeat-like/Quinoprotein amine dehydrogenase"/>
    <property type="match status" value="1"/>
</dbReference>
<organism evidence="3 4">
    <name type="scientific">Marasmius tenuissimus</name>
    <dbReference type="NCBI Taxonomy" id="585030"/>
    <lineage>
        <taxon>Eukaryota</taxon>
        <taxon>Fungi</taxon>
        <taxon>Dikarya</taxon>
        <taxon>Basidiomycota</taxon>
        <taxon>Agaricomycotina</taxon>
        <taxon>Agaricomycetes</taxon>
        <taxon>Agaricomycetidae</taxon>
        <taxon>Agaricales</taxon>
        <taxon>Marasmiineae</taxon>
        <taxon>Marasmiaceae</taxon>
        <taxon>Marasmius</taxon>
    </lineage>
</organism>
<reference evidence="3 4" key="1">
    <citation type="submission" date="2024-05" db="EMBL/GenBank/DDBJ databases">
        <title>A draft genome resource for the thread blight pathogen Marasmius tenuissimus strain MS-2.</title>
        <authorList>
            <person name="Yulfo-Soto G.E."/>
            <person name="Baruah I.K."/>
            <person name="Amoako-Attah I."/>
            <person name="Bukari Y."/>
            <person name="Meinhardt L.W."/>
            <person name="Bailey B.A."/>
            <person name="Cohen S.P."/>
        </authorList>
    </citation>
    <scope>NUCLEOTIDE SEQUENCE [LARGE SCALE GENOMIC DNA]</scope>
    <source>
        <strain evidence="3 4">MS-2</strain>
    </source>
</reference>
<evidence type="ECO:0000256" key="1">
    <source>
        <dbReference type="SAM" id="MobiDB-lite"/>
    </source>
</evidence>
<sequence length="417" mass="45233">MDVHRSNINTNDMAYITVSHADKTVSVWTLSSVGQFSKIYNIQTQPPFKIPQSVKFDEYRNVHVFASGGGMILKLDRQTGVVISQRVISKLDETRMGSIALDEARDQLVVNTASHCEAFTFSDLKHRATLPSTAPTVVPYPRQMSLIEDGSRLVSGTDSGHAVIYNLDRFTVEQKLAYPRGGLVQPVASFGDDNWTYIVIAGSTGERSQDVLLFRRSNSSITKRIRQQFSLIQLSYLTVSVIFLVVGLSLGLISQRITIELPTIAWKSTLDSASRNAPPIVPAAVTSVAAPTLPFVEIPSLTTKTVTIFPSEIVTSIPPVKTITMFSSQTPVTVSTPRQISTVTITLSPHQASATSDSNPPAEVVSIWAPVIVSDSRADTAKMLSLEVDSAPPPETVTAADVSASDDRMEAVSQLDL</sequence>
<keyword evidence="2" id="KW-0812">Transmembrane</keyword>
<dbReference type="InterPro" id="IPR015943">
    <property type="entry name" value="WD40/YVTN_repeat-like_dom_sf"/>
</dbReference>
<proteinExistence type="predicted"/>